<dbReference type="GO" id="GO:0016491">
    <property type="term" value="F:oxidoreductase activity"/>
    <property type="evidence" value="ECO:0007669"/>
    <property type="project" value="InterPro"/>
</dbReference>
<dbReference type="GO" id="GO:0016209">
    <property type="term" value="F:antioxidant activity"/>
    <property type="evidence" value="ECO:0007669"/>
    <property type="project" value="InterPro"/>
</dbReference>
<dbReference type="EMBL" id="CACVAT010000414">
    <property type="protein sequence ID" value="CAA6825682.1"/>
    <property type="molecule type" value="Genomic_DNA"/>
</dbReference>
<dbReference type="AlphaFoldDB" id="A0A6S6TYL2"/>
<evidence type="ECO:0000256" key="2">
    <source>
        <dbReference type="SAM" id="SignalP"/>
    </source>
</evidence>
<feature type="region of interest" description="Disordered" evidence="1">
    <location>
        <begin position="152"/>
        <end position="176"/>
    </location>
</feature>
<keyword evidence="2" id="KW-0732">Signal</keyword>
<sequence length="176" mass="19867">MKLLRFLIITFFLSFSSLVSAQQVADFSFKDINGKQHRFSEYRGQWVIVNYWSTYCGPCIAELPALKHIANQYRGKVTVLGMDAGETNNHEMKQFIRQRGINYTVVPTQDSSMFALGLIYGVPTTFIVSPQGKIVDTHMGAITVQQMQRYVGQPPRRANPSRHRAGAACDSRTRAC</sequence>
<reference evidence="4" key="1">
    <citation type="submission" date="2020-01" db="EMBL/GenBank/DDBJ databases">
        <authorList>
            <person name="Meier V. D."/>
            <person name="Meier V D."/>
        </authorList>
    </citation>
    <scope>NUCLEOTIDE SEQUENCE</scope>
    <source>
        <strain evidence="4">HLG_WM_MAG_09</strain>
    </source>
</reference>
<accession>A0A6S6TYL2</accession>
<evidence type="ECO:0000313" key="4">
    <source>
        <dbReference type="EMBL" id="CAA6825682.1"/>
    </source>
</evidence>
<feature type="signal peptide" evidence="2">
    <location>
        <begin position="1"/>
        <end position="21"/>
    </location>
</feature>
<organism evidence="4">
    <name type="scientific">uncultured Thiotrichaceae bacterium</name>
    <dbReference type="NCBI Taxonomy" id="298394"/>
    <lineage>
        <taxon>Bacteria</taxon>
        <taxon>Pseudomonadati</taxon>
        <taxon>Pseudomonadota</taxon>
        <taxon>Gammaproteobacteria</taxon>
        <taxon>Thiotrichales</taxon>
        <taxon>Thiotrichaceae</taxon>
        <taxon>environmental samples</taxon>
    </lineage>
</organism>
<dbReference type="InterPro" id="IPR013766">
    <property type="entry name" value="Thioredoxin_domain"/>
</dbReference>
<dbReference type="CDD" id="cd02966">
    <property type="entry name" value="TlpA_like_family"/>
    <property type="match status" value="1"/>
</dbReference>
<name>A0A6S6TYL2_9GAMM</name>
<evidence type="ECO:0000259" key="3">
    <source>
        <dbReference type="PROSITE" id="PS51352"/>
    </source>
</evidence>
<dbReference type="Pfam" id="PF00578">
    <property type="entry name" value="AhpC-TSA"/>
    <property type="match status" value="1"/>
</dbReference>
<evidence type="ECO:0000256" key="1">
    <source>
        <dbReference type="SAM" id="MobiDB-lite"/>
    </source>
</evidence>
<gene>
    <name evidence="4" type="ORF">HELGO_WM18279</name>
</gene>
<dbReference type="SUPFAM" id="SSF52833">
    <property type="entry name" value="Thioredoxin-like"/>
    <property type="match status" value="1"/>
</dbReference>
<feature type="domain" description="Thioredoxin" evidence="3">
    <location>
        <begin position="18"/>
        <end position="156"/>
    </location>
</feature>
<proteinExistence type="predicted"/>
<dbReference type="PANTHER" id="PTHR42852">
    <property type="entry name" value="THIOL:DISULFIDE INTERCHANGE PROTEIN DSBE"/>
    <property type="match status" value="1"/>
</dbReference>
<dbReference type="InterPro" id="IPR036249">
    <property type="entry name" value="Thioredoxin-like_sf"/>
</dbReference>
<dbReference type="PANTHER" id="PTHR42852:SF13">
    <property type="entry name" value="PROTEIN DIPZ"/>
    <property type="match status" value="1"/>
</dbReference>
<feature type="chain" id="PRO_5028275398" evidence="2">
    <location>
        <begin position="22"/>
        <end position="176"/>
    </location>
</feature>
<protein>
    <submittedName>
        <fullName evidence="4">Thiol:disulfide oxidoreductase related to ResA</fullName>
    </submittedName>
</protein>
<dbReference type="PROSITE" id="PS51352">
    <property type="entry name" value="THIOREDOXIN_2"/>
    <property type="match status" value="1"/>
</dbReference>
<dbReference type="InterPro" id="IPR050553">
    <property type="entry name" value="Thioredoxin_ResA/DsbE_sf"/>
</dbReference>
<dbReference type="InterPro" id="IPR000866">
    <property type="entry name" value="AhpC/TSA"/>
</dbReference>
<dbReference type="Gene3D" id="3.40.30.10">
    <property type="entry name" value="Glutaredoxin"/>
    <property type="match status" value="1"/>
</dbReference>